<feature type="domain" description="Phage tail tape measure protein" evidence="5">
    <location>
        <begin position="224"/>
        <end position="359"/>
    </location>
</feature>
<feature type="transmembrane region" description="Helical" evidence="4">
    <location>
        <begin position="470"/>
        <end position="491"/>
    </location>
</feature>
<accession>A0A8S5M5B9</accession>
<evidence type="ECO:0000256" key="2">
    <source>
        <dbReference type="ARBA" id="ARBA00022612"/>
    </source>
</evidence>
<dbReference type="EMBL" id="BK014825">
    <property type="protein sequence ID" value="DAD77404.1"/>
    <property type="molecule type" value="Genomic_DNA"/>
</dbReference>
<feature type="transmembrane region" description="Helical" evidence="4">
    <location>
        <begin position="526"/>
        <end position="548"/>
    </location>
</feature>
<name>A0A8S5M5B9_9CAUD</name>
<reference evidence="6" key="1">
    <citation type="journal article" date="2021" name="Proc. Natl. Acad. Sci. U.S.A.">
        <title>A Catalog of Tens of Thousands of Viruses from Human Metagenomes Reveals Hidden Associations with Chronic Diseases.</title>
        <authorList>
            <person name="Tisza M.J."/>
            <person name="Buck C.B."/>
        </authorList>
    </citation>
    <scope>NUCLEOTIDE SEQUENCE</scope>
    <source>
        <strain evidence="6">Ctulf7</strain>
    </source>
</reference>
<dbReference type="InterPro" id="IPR010090">
    <property type="entry name" value="Phage_tape_meas"/>
</dbReference>
<sequence length="877" mass="94063">MADDLKRVGLVFTTDGATDFKKSLSSINSLTQESYQSFKLTQSQYDKNTSSTQKLADKQTYLAKNTELYKSKVEVLKEQLAEMEGAENRNETAIAKKKKELEKAQTSLNNYQKGLNDVTAQLESGSAQLKEYADNVKDISEKATKAGTALSKGITAPIVAVGTASMVAWNELDEAYDNIVLKTGATGDALDSLNQSFNNVYGSMPSDSHDVSEAIGEINTRFHLTGEKLEKLSTFMLQFAEITGSDVTQSTAYAQRVQDQWNLSLEDTQNVMGLVAKASQDTGISTDTLLESITKNSTTFKELGLSVGQSVGLMAQFESAGLNSDTMLKGLQKASQGYAKEGKSMSDGLADLVKRLQDSTTYQEAYNEVVDMFGSKNALAFATASKEGKINLDALSADLSSYSKVVSDTFEGTLDPIDQSKVALNNLKIAGADLGTAIQSTLAPVLDAIATYAQNFVTWFGSLDESIKNIIVTVVLVLASIGPLLVIIGTFGTQISNALTMLSNLKLALFENGGAFSTLQTAIGGISAPTLALVAGIGVLIAILVNLWNTNEGFRNNVIDIVNNISTTLQTLWDSILSPIITSAMQIIQSLWDTVLQPLWTNLSSMIVTIISIVSTLWSAISPIINMIIQILGTVLSGTLTSVVLPVFQTVFGVIGTVVSTVFSGIQSVWNSVLSPVFNAIVTAIQWLSDKFSSVFGGIKSTVTSIFNGIKDAMSNPIETAKNVIKGIIDTIKGFFSNFHISLPHINLPHFSIRPAGWGIGDLLKGSIPSLGIEWYAKAMDKGMILDSPTIFGASNGNLLGAGEAGSETIVGTQSLMDMISNASNSGMEELLEALLKILERLSPDNLYRVIVKAIEDGGFVVELDNREIGRIVKKYA</sequence>
<keyword evidence="1" id="KW-1245">Viral tail assembly</keyword>
<keyword evidence="3" id="KW-0175">Coiled coil</keyword>
<dbReference type="PANTHER" id="PTHR37813">
    <property type="entry name" value="FELS-2 PROPHAGE PROTEIN"/>
    <property type="match status" value="1"/>
</dbReference>
<keyword evidence="4" id="KW-0472">Membrane</keyword>
<keyword evidence="2" id="KW-1188">Viral release from host cell</keyword>
<dbReference type="GO" id="GO:0098003">
    <property type="term" value="P:viral tail assembly"/>
    <property type="evidence" value="ECO:0007669"/>
    <property type="project" value="UniProtKB-KW"/>
</dbReference>
<keyword evidence="4" id="KW-1133">Transmembrane helix</keyword>
<feature type="transmembrane region" description="Helical" evidence="4">
    <location>
        <begin position="599"/>
        <end position="621"/>
    </location>
</feature>
<evidence type="ECO:0000256" key="3">
    <source>
        <dbReference type="SAM" id="Coils"/>
    </source>
</evidence>
<dbReference type="Pfam" id="PF10145">
    <property type="entry name" value="PhageMin_Tail"/>
    <property type="match status" value="1"/>
</dbReference>
<dbReference type="SUPFAM" id="SSF48371">
    <property type="entry name" value="ARM repeat"/>
    <property type="match status" value="1"/>
</dbReference>
<feature type="transmembrane region" description="Helical" evidence="4">
    <location>
        <begin position="668"/>
        <end position="688"/>
    </location>
</feature>
<dbReference type="InterPro" id="IPR016024">
    <property type="entry name" value="ARM-type_fold"/>
</dbReference>
<feature type="coiled-coil region" evidence="3">
    <location>
        <begin position="66"/>
        <end position="121"/>
    </location>
</feature>
<protein>
    <submittedName>
        <fullName evidence="6">Minor tail protein</fullName>
    </submittedName>
</protein>
<evidence type="ECO:0000313" key="6">
    <source>
        <dbReference type="EMBL" id="DAD77404.1"/>
    </source>
</evidence>
<organism evidence="6">
    <name type="scientific">Siphoviridae sp. ctulf7</name>
    <dbReference type="NCBI Taxonomy" id="2826505"/>
    <lineage>
        <taxon>Viruses</taxon>
        <taxon>Duplodnaviria</taxon>
        <taxon>Heunggongvirae</taxon>
        <taxon>Uroviricota</taxon>
        <taxon>Caudoviricetes</taxon>
    </lineage>
</organism>
<proteinExistence type="predicted"/>
<dbReference type="PANTHER" id="PTHR37813:SF1">
    <property type="entry name" value="FELS-2 PROPHAGE PROTEIN"/>
    <property type="match status" value="1"/>
</dbReference>
<evidence type="ECO:0000256" key="1">
    <source>
        <dbReference type="ARBA" id="ARBA00022465"/>
    </source>
</evidence>
<evidence type="ECO:0000256" key="4">
    <source>
        <dbReference type="SAM" id="Phobius"/>
    </source>
</evidence>
<dbReference type="Gene3D" id="1.20.120.20">
    <property type="entry name" value="Apolipoprotein"/>
    <property type="match status" value="1"/>
</dbReference>
<keyword evidence="4" id="KW-0812">Transmembrane</keyword>
<evidence type="ECO:0000259" key="5">
    <source>
        <dbReference type="Pfam" id="PF10145"/>
    </source>
</evidence>